<evidence type="ECO:0000256" key="4">
    <source>
        <dbReference type="ARBA" id="ARBA00023163"/>
    </source>
</evidence>
<gene>
    <name evidence="9" type="ORF">N7460_008190</name>
</gene>
<comment type="subcellular location">
    <subcellularLocation>
        <location evidence="1">Nucleus</location>
    </subcellularLocation>
</comment>
<evidence type="ECO:0000256" key="1">
    <source>
        <dbReference type="ARBA" id="ARBA00004123"/>
    </source>
</evidence>
<dbReference type="SUPFAM" id="SSF47095">
    <property type="entry name" value="HMG-box"/>
    <property type="match status" value="1"/>
</dbReference>
<keyword evidence="3 6" id="KW-0238">DNA-binding</keyword>
<dbReference type="AlphaFoldDB" id="A0AAD6N7K7"/>
<keyword evidence="2" id="KW-0805">Transcription regulation</keyword>
<feature type="compositionally biased region" description="Basic and acidic residues" evidence="7">
    <location>
        <begin position="114"/>
        <end position="126"/>
    </location>
</feature>
<proteinExistence type="predicted"/>
<dbReference type="PROSITE" id="PS50118">
    <property type="entry name" value="HMG_BOX_2"/>
    <property type="match status" value="1"/>
</dbReference>
<feature type="domain" description="HMG box" evidence="8">
    <location>
        <begin position="30"/>
        <end position="98"/>
    </location>
</feature>
<keyword evidence="10" id="KW-1185">Reference proteome</keyword>
<dbReference type="InterPro" id="IPR009071">
    <property type="entry name" value="HMG_box_dom"/>
</dbReference>
<feature type="compositionally biased region" description="Basic residues" evidence="7">
    <location>
        <begin position="97"/>
        <end position="109"/>
    </location>
</feature>
<name>A0AAD6N7K7_PENCN</name>
<evidence type="ECO:0000256" key="3">
    <source>
        <dbReference type="ARBA" id="ARBA00023125"/>
    </source>
</evidence>
<dbReference type="Proteomes" id="UP001219568">
    <property type="component" value="Unassembled WGS sequence"/>
</dbReference>
<dbReference type="SMART" id="SM00398">
    <property type="entry name" value="HMG"/>
    <property type="match status" value="1"/>
</dbReference>
<evidence type="ECO:0000313" key="10">
    <source>
        <dbReference type="Proteomes" id="UP001219568"/>
    </source>
</evidence>
<dbReference type="GO" id="GO:0000978">
    <property type="term" value="F:RNA polymerase II cis-regulatory region sequence-specific DNA binding"/>
    <property type="evidence" value="ECO:0007669"/>
    <property type="project" value="TreeGrafter"/>
</dbReference>
<dbReference type="InterPro" id="IPR036910">
    <property type="entry name" value="HMG_box_dom_sf"/>
</dbReference>
<evidence type="ECO:0000256" key="6">
    <source>
        <dbReference type="PROSITE-ProRule" id="PRU00267"/>
    </source>
</evidence>
<organism evidence="9 10">
    <name type="scientific">Penicillium canescens</name>
    <dbReference type="NCBI Taxonomy" id="5083"/>
    <lineage>
        <taxon>Eukaryota</taxon>
        <taxon>Fungi</taxon>
        <taxon>Dikarya</taxon>
        <taxon>Ascomycota</taxon>
        <taxon>Pezizomycotina</taxon>
        <taxon>Eurotiomycetes</taxon>
        <taxon>Eurotiomycetidae</taxon>
        <taxon>Eurotiales</taxon>
        <taxon>Aspergillaceae</taxon>
        <taxon>Penicillium</taxon>
    </lineage>
</organism>
<evidence type="ECO:0000313" key="9">
    <source>
        <dbReference type="EMBL" id="KAJ6038419.1"/>
    </source>
</evidence>
<keyword evidence="5 6" id="KW-0539">Nucleus</keyword>
<accession>A0AAD6N7K7</accession>
<dbReference type="PANTHER" id="PTHR45803:SF5">
    <property type="entry name" value="SOX100B"/>
    <property type="match status" value="1"/>
</dbReference>
<reference evidence="9" key="1">
    <citation type="journal article" date="2023" name="IMA Fungus">
        <title>Comparative genomic study of the Penicillium genus elucidates a diverse pangenome and 15 lateral gene transfer events.</title>
        <authorList>
            <person name="Petersen C."/>
            <person name="Sorensen T."/>
            <person name="Nielsen M.R."/>
            <person name="Sondergaard T.E."/>
            <person name="Sorensen J.L."/>
            <person name="Fitzpatrick D.A."/>
            <person name="Frisvad J.C."/>
            <person name="Nielsen K.L."/>
        </authorList>
    </citation>
    <scope>NUCLEOTIDE SEQUENCE</scope>
    <source>
        <strain evidence="9">IBT 15450</strain>
    </source>
</reference>
<dbReference type="GO" id="GO:0005634">
    <property type="term" value="C:nucleus"/>
    <property type="evidence" value="ECO:0007669"/>
    <property type="project" value="UniProtKB-SubCell"/>
</dbReference>
<dbReference type="GO" id="GO:0000981">
    <property type="term" value="F:DNA-binding transcription factor activity, RNA polymerase II-specific"/>
    <property type="evidence" value="ECO:0007669"/>
    <property type="project" value="TreeGrafter"/>
</dbReference>
<feature type="DNA-binding region" description="HMG box" evidence="6">
    <location>
        <begin position="30"/>
        <end position="98"/>
    </location>
</feature>
<evidence type="ECO:0000256" key="7">
    <source>
        <dbReference type="SAM" id="MobiDB-lite"/>
    </source>
</evidence>
<dbReference type="InterPro" id="IPR050917">
    <property type="entry name" value="SOX_TF"/>
</dbReference>
<protein>
    <submittedName>
        <fullName evidence="9">High mobility group superfamily protein</fullName>
    </submittedName>
</protein>
<evidence type="ECO:0000256" key="5">
    <source>
        <dbReference type="ARBA" id="ARBA00023242"/>
    </source>
</evidence>
<dbReference type="EMBL" id="JAQJZL010000009">
    <property type="protein sequence ID" value="KAJ6038419.1"/>
    <property type="molecule type" value="Genomic_DNA"/>
</dbReference>
<comment type="caution">
    <text evidence="9">The sequence shown here is derived from an EMBL/GenBank/DDBJ whole genome shotgun (WGS) entry which is preliminary data.</text>
</comment>
<dbReference type="Pfam" id="PF00505">
    <property type="entry name" value="HMG_box"/>
    <property type="match status" value="1"/>
</dbReference>
<feature type="region of interest" description="Disordered" evidence="7">
    <location>
        <begin position="93"/>
        <end position="127"/>
    </location>
</feature>
<dbReference type="Gene3D" id="1.10.30.10">
    <property type="entry name" value="High mobility group box domain"/>
    <property type="match status" value="1"/>
</dbReference>
<sequence length="221" mass="25685">MTDIPILDIDSWVRRPVEERHRETEQKGRVRRPMNSFMLYRWANTESIKRQSHRHNPRAISSIAGKCWRNEPQSVRDKYSRLAEIERDGHAEAHPNYKFKRKARKRRSATKPVAHRDSPEISEHNSGDCPLVQDFEMGIQSPINYLRLGSHPEGILEDLVAPMGGDFQGSYSSGFFALPDEAHHHLLCLEPINPTTSIFIDGSYMEPQWQESLWQETVWLV</sequence>
<evidence type="ECO:0000259" key="8">
    <source>
        <dbReference type="PROSITE" id="PS50118"/>
    </source>
</evidence>
<evidence type="ECO:0000256" key="2">
    <source>
        <dbReference type="ARBA" id="ARBA00023015"/>
    </source>
</evidence>
<keyword evidence="4" id="KW-0804">Transcription</keyword>
<reference evidence="9" key="2">
    <citation type="submission" date="2023-01" db="EMBL/GenBank/DDBJ databases">
        <authorList>
            <person name="Petersen C."/>
        </authorList>
    </citation>
    <scope>NUCLEOTIDE SEQUENCE</scope>
    <source>
        <strain evidence="9">IBT 15450</strain>
    </source>
</reference>
<dbReference type="PANTHER" id="PTHR45803">
    <property type="entry name" value="SOX100B"/>
    <property type="match status" value="1"/>
</dbReference>
<dbReference type="CDD" id="cd01389">
    <property type="entry name" value="HMG-box_ROX1-like"/>
    <property type="match status" value="1"/>
</dbReference>